<dbReference type="Gene3D" id="3.55.50.30">
    <property type="match status" value="1"/>
</dbReference>
<dbReference type="Gene3D" id="2.60.120.1440">
    <property type="match status" value="1"/>
</dbReference>
<dbReference type="Pfam" id="PF04773">
    <property type="entry name" value="FecR"/>
    <property type="match status" value="1"/>
</dbReference>
<evidence type="ECO:0000256" key="1">
    <source>
        <dbReference type="SAM" id="MobiDB-lite"/>
    </source>
</evidence>
<dbReference type="EMBL" id="CABPRV010000016">
    <property type="protein sequence ID" value="VVE53108.1"/>
    <property type="molecule type" value="Genomic_DNA"/>
</dbReference>
<gene>
    <name evidence="4" type="ORF">PCA20602_04844</name>
</gene>
<feature type="transmembrane region" description="Helical" evidence="2">
    <location>
        <begin position="118"/>
        <end position="142"/>
    </location>
</feature>
<dbReference type="PANTHER" id="PTHR30273:SF2">
    <property type="entry name" value="PROTEIN FECR"/>
    <property type="match status" value="1"/>
</dbReference>
<feature type="domain" description="FecR protein" evidence="3">
    <location>
        <begin position="153"/>
        <end position="244"/>
    </location>
</feature>
<evidence type="ECO:0000313" key="5">
    <source>
        <dbReference type="Proteomes" id="UP000366065"/>
    </source>
</evidence>
<keyword evidence="2" id="KW-1133">Transmembrane helix</keyword>
<reference evidence="4 5" key="1">
    <citation type="submission" date="2019-08" db="EMBL/GenBank/DDBJ databases">
        <authorList>
            <person name="Peeters C."/>
        </authorList>
    </citation>
    <scope>NUCLEOTIDE SEQUENCE [LARGE SCALE GENOMIC DNA]</scope>
    <source>
        <strain evidence="4 5">LMG 20602</strain>
    </source>
</reference>
<feature type="region of interest" description="Disordered" evidence="1">
    <location>
        <begin position="1"/>
        <end position="20"/>
    </location>
</feature>
<dbReference type="PANTHER" id="PTHR30273">
    <property type="entry name" value="PERIPLASMIC SIGNAL SENSOR AND SIGMA FACTOR ACTIVATOR FECR-RELATED"/>
    <property type="match status" value="1"/>
</dbReference>
<dbReference type="PIRSF" id="PIRSF018266">
    <property type="entry name" value="FecR"/>
    <property type="match status" value="1"/>
</dbReference>
<dbReference type="InterPro" id="IPR006860">
    <property type="entry name" value="FecR"/>
</dbReference>
<dbReference type="RefSeq" id="WP_150723338.1">
    <property type="nucleotide sequence ID" value="NZ_CABPRV010000016.1"/>
</dbReference>
<comment type="caution">
    <text evidence="4">The sequence shown here is derived from an EMBL/GenBank/DDBJ whole genome shotgun (WGS) entry which is preliminary data.</text>
</comment>
<keyword evidence="2" id="KW-0472">Membrane</keyword>
<evidence type="ECO:0000313" key="4">
    <source>
        <dbReference type="EMBL" id="VVE53108.1"/>
    </source>
</evidence>
<name>A0ABY6WCT2_9BURK</name>
<keyword evidence="5" id="KW-1185">Reference proteome</keyword>
<keyword evidence="2" id="KW-0812">Transmembrane</keyword>
<accession>A0ABY6WCT2</accession>
<proteinExistence type="predicted"/>
<protein>
    <submittedName>
        <fullName evidence="4">Fe2+-dicitrate sensor, membrane protein</fullName>
    </submittedName>
</protein>
<evidence type="ECO:0000259" key="3">
    <source>
        <dbReference type="Pfam" id="PF04773"/>
    </source>
</evidence>
<dbReference type="InterPro" id="IPR012373">
    <property type="entry name" value="Ferrdict_sens_TM"/>
</dbReference>
<dbReference type="Proteomes" id="UP000366065">
    <property type="component" value="Unassembled WGS sequence"/>
</dbReference>
<feature type="region of interest" description="Disordered" evidence="1">
    <location>
        <begin position="84"/>
        <end position="110"/>
    </location>
</feature>
<organism evidence="4 5">
    <name type="scientific">Pandoraea capi</name>
    <dbReference type="NCBI Taxonomy" id="2508286"/>
    <lineage>
        <taxon>Bacteria</taxon>
        <taxon>Pseudomonadati</taxon>
        <taxon>Pseudomonadota</taxon>
        <taxon>Betaproteobacteria</taxon>
        <taxon>Burkholderiales</taxon>
        <taxon>Burkholderiaceae</taxon>
        <taxon>Pandoraea</taxon>
    </lineage>
</organism>
<sequence length="356" mass="37923">MMSRFRSSLPPKRRLDATERQAMTWVRRMAAGKMTHAEGDAMREWARRDPAHAQALANAHRQWQQLAQAAQQAAAAEATRATAATTAACPAPQRKSSTATETRAGRKAGRGFDPRRRWLLAGTASAFATAAGVAVIGAPLGWLPGAVAMRADFHTGTGEQRTVAVASDVYVEMNTRTSVALRSGMASGMPGIDLLAGEAAVDTTLAATPFEIVAGAGRTVAHRARVEVRNVADKVCVTCIDGAAEVVHTAGRVQMRPHQQLVYDAHGLQSLVNVAAGDMPAWREGYLRFSDVPLGDVIDEINRYRPGKVVLLKESLATRPVTGRFAIRSLDVALGQIEHSLGLTARTLPGGIVLLA</sequence>
<evidence type="ECO:0000256" key="2">
    <source>
        <dbReference type="SAM" id="Phobius"/>
    </source>
</evidence>